<evidence type="ECO:0008006" key="4">
    <source>
        <dbReference type="Google" id="ProtNLM"/>
    </source>
</evidence>
<reference evidence="2" key="1">
    <citation type="journal article" date="2023" name="IMA Fungus">
        <title>Comparative genomic study of the Penicillium genus elucidates a diverse pangenome and 15 lateral gene transfer events.</title>
        <authorList>
            <person name="Petersen C."/>
            <person name="Sorensen T."/>
            <person name="Nielsen M.R."/>
            <person name="Sondergaard T.E."/>
            <person name="Sorensen J.L."/>
            <person name="Fitzpatrick D.A."/>
            <person name="Frisvad J.C."/>
            <person name="Nielsen K.L."/>
        </authorList>
    </citation>
    <scope>NUCLEOTIDE SEQUENCE</scope>
    <source>
        <strain evidence="2">IBT 17514</strain>
    </source>
</reference>
<sequence>MASEIGVPGSTPDQVADSTPEMEIRSDSDSEDAEIDALLATAATNPIPDTITIHILCPTISPTSRFTINRISLQATIADLRLRIQELVPSRPEPINQTLIVRGRRLSPHDNFANLRQALAPIIVS</sequence>
<proteinExistence type="predicted"/>
<organism evidence="2 3">
    <name type="scientific">Penicillium malachiteum</name>
    <dbReference type="NCBI Taxonomy" id="1324776"/>
    <lineage>
        <taxon>Eukaryota</taxon>
        <taxon>Fungi</taxon>
        <taxon>Dikarya</taxon>
        <taxon>Ascomycota</taxon>
        <taxon>Pezizomycotina</taxon>
        <taxon>Eurotiomycetes</taxon>
        <taxon>Eurotiomycetidae</taxon>
        <taxon>Eurotiales</taxon>
        <taxon>Aspergillaceae</taxon>
        <taxon>Penicillium</taxon>
    </lineage>
</organism>
<dbReference type="Gene3D" id="3.10.20.90">
    <property type="entry name" value="Phosphatidylinositol 3-kinase Catalytic Subunit, Chain A, domain 1"/>
    <property type="match status" value="1"/>
</dbReference>
<reference evidence="2" key="2">
    <citation type="submission" date="2023-01" db="EMBL/GenBank/DDBJ databases">
        <authorList>
            <person name="Petersen C."/>
        </authorList>
    </citation>
    <scope>NUCLEOTIDE SEQUENCE</scope>
    <source>
        <strain evidence="2">IBT 17514</strain>
    </source>
</reference>
<dbReference type="SUPFAM" id="SSF54236">
    <property type="entry name" value="Ubiquitin-like"/>
    <property type="match status" value="1"/>
</dbReference>
<dbReference type="InterPro" id="IPR029071">
    <property type="entry name" value="Ubiquitin-like_domsf"/>
</dbReference>
<accession>A0AAD6HBW2</accession>
<comment type="caution">
    <text evidence="2">The sequence shown here is derived from an EMBL/GenBank/DDBJ whole genome shotgun (WGS) entry which is preliminary data.</text>
</comment>
<dbReference type="EMBL" id="JAQJAN010000020">
    <property type="protein sequence ID" value="KAJ5704082.1"/>
    <property type="molecule type" value="Genomic_DNA"/>
</dbReference>
<dbReference type="CDD" id="cd17039">
    <property type="entry name" value="Ubl_ubiquitin_like"/>
    <property type="match status" value="1"/>
</dbReference>
<dbReference type="AlphaFoldDB" id="A0AAD6HBW2"/>
<feature type="region of interest" description="Disordered" evidence="1">
    <location>
        <begin position="1"/>
        <end position="31"/>
    </location>
</feature>
<keyword evidence="3" id="KW-1185">Reference proteome</keyword>
<evidence type="ECO:0000313" key="2">
    <source>
        <dbReference type="EMBL" id="KAJ5704082.1"/>
    </source>
</evidence>
<evidence type="ECO:0000256" key="1">
    <source>
        <dbReference type="SAM" id="MobiDB-lite"/>
    </source>
</evidence>
<evidence type="ECO:0000313" key="3">
    <source>
        <dbReference type="Proteomes" id="UP001215712"/>
    </source>
</evidence>
<protein>
    <recommendedName>
        <fullName evidence="4">Ubiquitin-like domain-containing protein</fullName>
    </recommendedName>
</protein>
<dbReference type="Proteomes" id="UP001215712">
    <property type="component" value="Unassembled WGS sequence"/>
</dbReference>
<gene>
    <name evidence="2" type="ORF">N7493_011220</name>
</gene>
<name>A0AAD6HBW2_9EURO</name>